<dbReference type="OrthoDB" id="5983068at2759"/>
<dbReference type="Proteomes" id="UP001163046">
    <property type="component" value="Unassembled WGS sequence"/>
</dbReference>
<reference evidence="2" key="1">
    <citation type="submission" date="2023-01" db="EMBL/GenBank/DDBJ databases">
        <title>Genome assembly of the deep-sea coral Lophelia pertusa.</title>
        <authorList>
            <person name="Herrera S."/>
            <person name="Cordes E."/>
        </authorList>
    </citation>
    <scope>NUCLEOTIDE SEQUENCE</scope>
    <source>
        <strain evidence="2">USNM1676648</strain>
        <tissue evidence="2">Polyp</tissue>
    </source>
</reference>
<proteinExistence type="predicted"/>
<comment type="caution">
    <text evidence="2">The sequence shown here is derived from an EMBL/GenBank/DDBJ whole genome shotgun (WGS) entry which is preliminary data.</text>
</comment>
<accession>A0A9X0A3R2</accession>
<organism evidence="2 3">
    <name type="scientific">Desmophyllum pertusum</name>
    <dbReference type="NCBI Taxonomy" id="174260"/>
    <lineage>
        <taxon>Eukaryota</taxon>
        <taxon>Metazoa</taxon>
        <taxon>Cnidaria</taxon>
        <taxon>Anthozoa</taxon>
        <taxon>Hexacorallia</taxon>
        <taxon>Scleractinia</taxon>
        <taxon>Caryophylliina</taxon>
        <taxon>Caryophylliidae</taxon>
        <taxon>Desmophyllum</taxon>
    </lineage>
</organism>
<feature type="signal peptide" evidence="1">
    <location>
        <begin position="1"/>
        <end position="18"/>
    </location>
</feature>
<keyword evidence="1" id="KW-0732">Signal</keyword>
<dbReference type="EMBL" id="MU825399">
    <property type="protein sequence ID" value="KAJ7392902.1"/>
    <property type="molecule type" value="Genomic_DNA"/>
</dbReference>
<evidence type="ECO:0000313" key="3">
    <source>
        <dbReference type="Proteomes" id="UP001163046"/>
    </source>
</evidence>
<evidence type="ECO:0000313" key="2">
    <source>
        <dbReference type="EMBL" id="KAJ7392902.1"/>
    </source>
</evidence>
<feature type="chain" id="PRO_5040788664" evidence="1">
    <location>
        <begin position="19"/>
        <end position="184"/>
    </location>
</feature>
<evidence type="ECO:0000256" key="1">
    <source>
        <dbReference type="SAM" id="SignalP"/>
    </source>
</evidence>
<keyword evidence="3" id="KW-1185">Reference proteome</keyword>
<name>A0A9X0A3R2_9CNID</name>
<protein>
    <submittedName>
        <fullName evidence="2">Uncharacterized protein</fullName>
    </submittedName>
</protein>
<gene>
    <name evidence="2" type="ORF">OS493_008139</name>
</gene>
<dbReference type="AlphaFoldDB" id="A0A9X0A3R2"/>
<sequence length="184" mass="20255">MIVLLCVTLLQCFLVVAGETGNQLGYSNLGCWNLPENDTTKAVSLEGHHNGLEGFYWDRVYSVTKCATVAEDKGFKYFAVRNGGECLAGPTLQVRYKDHGKSEECFEGEGGHDAINVYNITGVIPSLEDFEGDILLTKVQKAMTTPFHQDAAAAGVWAKADFLWPERTVPYYIPPELGESKSKL</sequence>